<keyword evidence="2" id="KW-1185">Reference proteome</keyword>
<accession>A0AAW2FHL5</accession>
<name>A0AAW2FHL5_9HYME</name>
<evidence type="ECO:0000313" key="1">
    <source>
        <dbReference type="EMBL" id="KAL0114514.1"/>
    </source>
</evidence>
<dbReference type="Proteomes" id="UP001430953">
    <property type="component" value="Unassembled WGS sequence"/>
</dbReference>
<sequence>MGGRRSSRLAPSRLCLGAERRRAWMRHDNYSDNDRGHETGSIGLGRSSCSCKGCVPPTGLSDPRLSDRLSFTKLLRENIEYVTSSNNSFYKINKFLFQQF</sequence>
<evidence type="ECO:0000313" key="2">
    <source>
        <dbReference type="Proteomes" id="UP001430953"/>
    </source>
</evidence>
<comment type="caution">
    <text evidence="1">The sequence shown here is derived from an EMBL/GenBank/DDBJ whole genome shotgun (WGS) entry which is preliminary data.</text>
</comment>
<gene>
    <name evidence="1" type="ORF">PUN28_011651</name>
</gene>
<dbReference type="EMBL" id="JADYXP020000011">
    <property type="protein sequence ID" value="KAL0114514.1"/>
    <property type="molecule type" value="Genomic_DNA"/>
</dbReference>
<protein>
    <submittedName>
        <fullName evidence="1">Uncharacterized protein</fullName>
    </submittedName>
</protein>
<proteinExistence type="predicted"/>
<organism evidence="1 2">
    <name type="scientific">Cardiocondyla obscurior</name>
    <dbReference type="NCBI Taxonomy" id="286306"/>
    <lineage>
        <taxon>Eukaryota</taxon>
        <taxon>Metazoa</taxon>
        <taxon>Ecdysozoa</taxon>
        <taxon>Arthropoda</taxon>
        <taxon>Hexapoda</taxon>
        <taxon>Insecta</taxon>
        <taxon>Pterygota</taxon>
        <taxon>Neoptera</taxon>
        <taxon>Endopterygota</taxon>
        <taxon>Hymenoptera</taxon>
        <taxon>Apocrita</taxon>
        <taxon>Aculeata</taxon>
        <taxon>Formicoidea</taxon>
        <taxon>Formicidae</taxon>
        <taxon>Myrmicinae</taxon>
        <taxon>Cardiocondyla</taxon>
    </lineage>
</organism>
<dbReference type="AlphaFoldDB" id="A0AAW2FHL5"/>
<reference evidence="1 2" key="1">
    <citation type="submission" date="2023-03" db="EMBL/GenBank/DDBJ databases">
        <title>High recombination rates correlate with genetic variation in Cardiocondyla obscurior ants.</title>
        <authorList>
            <person name="Errbii M."/>
        </authorList>
    </citation>
    <scope>NUCLEOTIDE SEQUENCE [LARGE SCALE GENOMIC DNA]</scope>
    <source>
        <strain evidence="1">Alpha-2009</strain>
        <tissue evidence="1">Whole body</tissue>
    </source>
</reference>